<keyword evidence="3" id="KW-1185">Reference proteome</keyword>
<reference evidence="2" key="1">
    <citation type="journal article" date="2019" name="Microbiol. Resour. Announc.">
        <title>Complete Genome Sequence of Rubrobacter xylanophilus Strain AA3-22, Isolated from Arima Onsen in Japan.</title>
        <authorList>
            <person name="Tomariguchi N."/>
            <person name="Miyazaki K."/>
        </authorList>
    </citation>
    <scope>NUCLEOTIDE SEQUENCE [LARGE SCALE GENOMIC DNA]</scope>
    <source>
        <strain evidence="2">AA3-22</strain>
    </source>
</reference>
<dbReference type="Gene3D" id="3.40.50.720">
    <property type="entry name" value="NAD(P)-binding Rossmann-like Domain"/>
    <property type="match status" value="1"/>
</dbReference>
<evidence type="ECO:0000313" key="3">
    <source>
        <dbReference type="Proteomes" id="UP000318065"/>
    </source>
</evidence>
<keyword evidence="1" id="KW-1133">Transmembrane helix</keyword>
<dbReference type="EMBL" id="AP019791">
    <property type="protein sequence ID" value="BBL80884.1"/>
    <property type="molecule type" value="Genomic_DNA"/>
</dbReference>
<accession>A0A510HLW4</accession>
<organism evidence="2 3">
    <name type="scientific">Rubrobacter xylanophilus</name>
    <dbReference type="NCBI Taxonomy" id="49319"/>
    <lineage>
        <taxon>Bacteria</taxon>
        <taxon>Bacillati</taxon>
        <taxon>Actinomycetota</taxon>
        <taxon>Rubrobacteria</taxon>
        <taxon>Rubrobacterales</taxon>
        <taxon>Rubrobacteraceae</taxon>
        <taxon>Rubrobacter</taxon>
    </lineage>
</organism>
<dbReference type="AlphaFoldDB" id="A0A510HLW4"/>
<evidence type="ECO:0000256" key="1">
    <source>
        <dbReference type="SAM" id="Phobius"/>
    </source>
</evidence>
<dbReference type="InterPro" id="IPR036291">
    <property type="entry name" value="NAD(P)-bd_dom_sf"/>
</dbReference>
<evidence type="ECO:0000313" key="2">
    <source>
        <dbReference type="EMBL" id="BBL80884.1"/>
    </source>
</evidence>
<gene>
    <name evidence="2" type="ORF">RxyAA322_27380</name>
</gene>
<dbReference type="Proteomes" id="UP000318065">
    <property type="component" value="Chromosome"/>
</dbReference>
<feature type="transmembrane region" description="Helical" evidence="1">
    <location>
        <begin position="20"/>
        <end position="47"/>
    </location>
</feature>
<sequence length="61" mass="6130">MHDGATAFGLAEKAPIGPGRWVLVLAVAGGLGTLLVQLAHAAGALVVGAARTERKLDADVR</sequence>
<name>A0A510HLW4_9ACTN</name>
<protein>
    <recommendedName>
        <fullName evidence="4">Alcohol dehydrogenase-like C-terminal domain-containing protein</fullName>
    </recommendedName>
</protein>
<keyword evidence="1" id="KW-0812">Transmembrane</keyword>
<keyword evidence="1" id="KW-0472">Membrane</keyword>
<dbReference type="SUPFAM" id="SSF51735">
    <property type="entry name" value="NAD(P)-binding Rossmann-fold domains"/>
    <property type="match status" value="1"/>
</dbReference>
<proteinExistence type="predicted"/>
<evidence type="ECO:0008006" key="4">
    <source>
        <dbReference type="Google" id="ProtNLM"/>
    </source>
</evidence>